<comment type="caution">
    <text evidence="1">The sequence shown here is derived from an EMBL/GenBank/DDBJ whole genome shotgun (WGS) entry which is preliminary data.</text>
</comment>
<reference evidence="1 2" key="1">
    <citation type="journal article" date="2015" name="Nature">
        <title>rRNA introns, odd ribosomes, and small enigmatic genomes across a large radiation of phyla.</title>
        <authorList>
            <person name="Brown C.T."/>
            <person name="Hug L.A."/>
            <person name="Thomas B.C."/>
            <person name="Sharon I."/>
            <person name="Castelle C.J."/>
            <person name="Singh A."/>
            <person name="Wilkins M.J."/>
            <person name="Williams K.H."/>
            <person name="Banfield J.F."/>
        </authorList>
    </citation>
    <scope>NUCLEOTIDE SEQUENCE [LARGE SCALE GENOMIC DNA]</scope>
</reference>
<dbReference type="AlphaFoldDB" id="A0A0G1DH75"/>
<dbReference type="Proteomes" id="UP000033867">
    <property type="component" value="Unassembled WGS sequence"/>
</dbReference>
<dbReference type="PATRIC" id="fig|1619052.3.peg.1053"/>
<gene>
    <name evidence="1" type="ORF">UV42_C0067G0003</name>
</gene>
<dbReference type="SUPFAM" id="SSF54862">
    <property type="entry name" value="4Fe-4S ferredoxins"/>
    <property type="match status" value="1"/>
</dbReference>
<evidence type="ECO:0000313" key="2">
    <source>
        <dbReference type="Proteomes" id="UP000033867"/>
    </source>
</evidence>
<evidence type="ECO:0000313" key="1">
    <source>
        <dbReference type="EMBL" id="KKS70146.1"/>
    </source>
</evidence>
<organism evidence="1 2">
    <name type="scientific">Candidatus Magasanikbacteria bacterium GW2011_GWE2_42_7</name>
    <dbReference type="NCBI Taxonomy" id="1619052"/>
    <lineage>
        <taxon>Bacteria</taxon>
        <taxon>Candidatus Magasanikiibacteriota</taxon>
    </lineage>
</organism>
<dbReference type="Pfam" id="PF13459">
    <property type="entry name" value="Fer4_15"/>
    <property type="match status" value="1"/>
</dbReference>
<proteinExistence type="predicted"/>
<dbReference type="Gene3D" id="3.30.70.20">
    <property type="match status" value="1"/>
</dbReference>
<name>A0A0G1DH75_9BACT</name>
<accession>A0A0G1DH75</accession>
<dbReference type="EMBL" id="LCEK01000067">
    <property type="protein sequence ID" value="KKS70146.1"/>
    <property type="molecule type" value="Genomic_DNA"/>
</dbReference>
<sequence length="82" mass="9105">MPKIIHYRENCIGCDSCVLYAPRYWQIDEDGKSSLTRGTYKDGVGQLDIDDVELPGNIEASMACPVGIIRIQDNSGKNIGRM</sequence>
<protein>
    <submittedName>
        <fullName evidence="1">4fe-4S ferredoxin IroN-sulfur binding domaiN-containing protein</fullName>
    </submittedName>
</protein>